<evidence type="ECO:0000256" key="1">
    <source>
        <dbReference type="ARBA" id="ARBA00023015"/>
    </source>
</evidence>
<dbReference type="GO" id="GO:0003700">
    <property type="term" value="F:DNA-binding transcription factor activity"/>
    <property type="evidence" value="ECO:0007669"/>
    <property type="project" value="InterPro"/>
</dbReference>
<evidence type="ECO:0000313" key="6">
    <source>
        <dbReference type="EMBL" id="SDP33230.1"/>
    </source>
</evidence>
<keyword evidence="7" id="KW-1185">Reference proteome</keyword>
<dbReference type="GO" id="GO:0003677">
    <property type="term" value="F:DNA binding"/>
    <property type="evidence" value="ECO:0007669"/>
    <property type="project" value="UniProtKB-KW"/>
</dbReference>
<evidence type="ECO:0000259" key="5">
    <source>
        <dbReference type="PROSITE" id="PS50987"/>
    </source>
</evidence>
<dbReference type="SUPFAM" id="SSF46785">
    <property type="entry name" value="Winged helix' DNA-binding domain"/>
    <property type="match status" value="1"/>
</dbReference>
<keyword evidence="3" id="KW-0804">Transcription</keyword>
<dbReference type="Proteomes" id="UP000198741">
    <property type="component" value="Chromosome I"/>
</dbReference>
<name>A0A1H0RV17_9ACTN</name>
<dbReference type="InterPro" id="IPR051011">
    <property type="entry name" value="Metal_resp_trans_reg"/>
</dbReference>
<dbReference type="CDD" id="cd00090">
    <property type="entry name" value="HTH_ARSR"/>
    <property type="match status" value="1"/>
</dbReference>
<dbReference type="PROSITE" id="PS50987">
    <property type="entry name" value="HTH_ARSR_2"/>
    <property type="match status" value="1"/>
</dbReference>
<dbReference type="PANTHER" id="PTHR43132:SF2">
    <property type="entry name" value="ARSENICAL RESISTANCE OPERON REPRESSOR ARSR-RELATED"/>
    <property type="match status" value="1"/>
</dbReference>
<evidence type="ECO:0000313" key="7">
    <source>
        <dbReference type="Proteomes" id="UP000198741"/>
    </source>
</evidence>
<sequence>MSAPLYQLKAEFFRTLGHPARVRVLELLGQREHAVSELLPELGIEAASLSQQLAVLRRAGLVTTRKEGSSVFYSLTSPKVAELLAVARQILTGVISGQMELLKDLASPISEPPATLPPVKARKTRTARTAVG</sequence>
<dbReference type="RefSeq" id="WP_090478851.1">
    <property type="nucleotide sequence ID" value="NZ_LT629710.1"/>
</dbReference>
<dbReference type="OrthoDB" id="194599at2"/>
<dbReference type="InterPro" id="IPR011991">
    <property type="entry name" value="ArsR-like_HTH"/>
</dbReference>
<proteinExistence type="predicted"/>
<dbReference type="AlphaFoldDB" id="A0A1H0RV17"/>
<dbReference type="PRINTS" id="PR00778">
    <property type="entry name" value="HTHARSR"/>
</dbReference>
<gene>
    <name evidence="6" type="ORF">SAMN04515671_3760</name>
</gene>
<dbReference type="PANTHER" id="PTHR43132">
    <property type="entry name" value="ARSENICAL RESISTANCE OPERON REPRESSOR ARSR-RELATED"/>
    <property type="match status" value="1"/>
</dbReference>
<organism evidence="6 7">
    <name type="scientific">Nakamurella panacisegetis</name>
    <dbReference type="NCBI Taxonomy" id="1090615"/>
    <lineage>
        <taxon>Bacteria</taxon>
        <taxon>Bacillati</taxon>
        <taxon>Actinomycetota</taxon>
        <taxon>Actinomycetes</taxon>
        <taxon>Nakamurellales</taxon>
        <taxon>Nakamurellaceae</taxon>
        <taxon>Nakamurella</taxon>
    </lineage>
</organism>
<accession>A0A1H0RV17</accession>
<reference evidence="6 7" key="1">
    <citation type="submission" date="2016-10" db="EMBL/GenBank/DDBJ databases">
        <authorList>
            <person name="de Groot N.N."/>
        </authorList>
    </citation>
    <scope>NUCLEOTIDE SEQUENCE [LARGE SCALE GENOMIC DNA]</scope>
    <source>
        <strain evidence="7">P4-7,KCTC 19426,CECT 7604</strain>
    </source>
</reference>
<keyword evidence="1" id="KW-0805">Transcription regulation</keyword>
<dbReference type="EMBL" id="LT629710">
    <property type="protein sequence ID" value="SDP33230.1"/>
    <property type="molecule type" value="Genomic_DNA"/>
</dbReference>
<dbReference type="InterPro" id="IPR001845">
    <property type="entry name" value="HTH_ArsR_DNA-bd_dom"/>
</dbReference>
<keyword evidence="2" id="KW-0238">DNA-binding</keyword>
<dbReference type="Pfam" id="PF01022">
    <property type="entry name" value="HTH_5"/>
    <property type="match status" value="1"/>
</dbReference>
<feature type="region of interest" description="Disordered" evidence="4">
    <location>
        <begin position="112"/>
        <end position="132"/>
    </location>
</feature>
<evidence type="ECO:0000256" key="4">
    <source>
        <dbReference type="SAM" id="MobiDB-lite"/>
    </source>
</evidence>
<feature type="domain" description="HTH arsR-type" evidence="5">
    <location>
        <begin position="1"/>
        <end position="95"/>
    </location>
</feature>
<evidence type="ECO:0000256" key="2">
    <source>
        <dbReference type="ARBA" id="ARBA00023125"/>
    </source>
</evidence>
<protein>
    <submittedName>
        <fullName evidence="6">Transcriptional regulator, ArsR family</fullName>
    </submittedName>
</protein>
<evidence type="ECO:0000256" key="3">
    <source>
        <dbReference type="ARBA" id="ARBA00023163"/>
    </source>
</evidence>
<dbReference type="InterPro" id="IPR036390">
    <property type="entry name" value="WH_DNA-bd_sf"/>
</dbReference>
<dbReference type="Gene3D" id="1.10.10.10">
    <property type="entry name" value="Winged helix-like DNA-binding domain superfamily/Winged helix DNA-binding domain"/>
    <property type="match status" value="1"/>
</dbReference>
<dbReference type="NCBIfam" id="NF033788">
    <property type="entry name" value="HTH_metalloreg"/>
    <property type="match status" value="1"/>
</dbReference>
<dbReference type="STRING" id="1090615.SAMN04515671_3760"/>
<dbReference type="SMART" id="SM00418">
    <property type="entry name" value="HTH_ARSR"/>
    <property type="match status" value="1"/>
</dbReference>
<dbReference type="InterPro" id="IPR036388">
    <property type="entry name" value="WH-like_DNA-bd_sf"/>
</dbReference>